<name>A0A6J6KNF2_9ZZZZ</name>
<feature type="region of interest" description="Disordered" evidence="1">
    <location>
        <begin position="1"/>
        <end position="24"/>
    </location>
</feature>
<organism evidence="2">
    <name type="scientific">freshwater metagenome</name>
    <dbReference type="NCBI Taxonomy" id="449393"/>
    <lineage>
        <taxon>unclassified sequences</taxon>
        <taxon>metagenomes</taxon>
        <taxon>ecological metagenomes</taxon>
    </lineage>
</organism>
<gene>
    <name evidence="2" type="ORF">UFOPK2234_00459</name>
</gene>
<reference evidence="2" key="1">
    <citation type="submission" date="2020-05" db="EMBL/GenBank/DDBJ databases">
        <authorList>
            <person name="Chiriac C."/>
            <person name="Salcher M."/>
            <person name="Ghai R."/>
            <person name="Kavagutti S V."/>
        </authorList>
    </citation>
    <scope>NUCLEOTIDE SEQUENCE</scope>
</reference>
<evidence type="ECO:0000313" key="2">
    <source>
        <dbReference type="EMBL" id="CAB4651151.1"/>
    </source>
</evidence>
<accession>A0A6J6KNF2</accession>
<evidence type="ECO:0000256" key="1">
    <source>
        <dbReference type="SAM" id="MobiDB-lite"/>
    </source>
</evidence>
<dbReference type="EMBL" id="CAEZWG010000067">
    <property type="protein sequence ID" value="CAB4651151.1"/>
    <property type="molecule type" value="Genomic_DNA"/>
</dbReference>
<dbReference type="AlphaFoldDB" id="A0A6J6KNF2"/>
<proteinExistence type="predicted"/>
<sequence>MKSKSFPSLPKIASRTGPPTKANLYPADLNKDANSVASGAREVRVVIASWAAASIGVFTVVLG</sequence>
<protein>
    <submittedName>
        <fullName evidence="2">Unannotated protein</fullName>
    </submittedName>
</protein>